<dbReference type="InterPro" id="IPR006450">
    <property type="entry name" value="Phage_HK97_gp6-like"/>
</dbReference>
<gene>
    <name evidence="1" type="ORF">GH266_21295</name>
</gene>
<dbReference type="Gene3D" id="1.10.3230.30">
    <property type="entry name" value="Phage gp6-like head-tail connector protein"/>
    <property type="match status" value="1"/>
</dbReference>
<dbReference type="InterPro" id="IPR011738">
    <property type="entry name" value="Phage_CHP"/>
</dbReference>
<dbReference type="CDD" id="cd08054">
    <property type="entry name" value="gp6"/>
    <property type="match status" value="1"/>
</dbReference>
<evidence type="ECO:0000313" key="2">
    <source>
        <dbReference type="Proteomes" id="UP000435648"/>
    </source>
</evidence>
<dbReference type="EMBL" id="CP046908">
    <property type="protein sequence ID" value="QGZ36800.1"/>
    <property type="molecule type" value="Genomic_DNA"/>
</dbReference>
<accession>A0A857CCR0</accession>
<evidence type="ECO:0000313" key="1">
    <source>
        <dbReference type="EMBL" id="QGZ36800.1"/>
    </source>
</evidence>
<reference evidence="1 2" key="1">
    <citation type="submission" date="2019-12" db="EMBL/GenBank/DDBJ databases">
        <title>The genome of Stappia indica PHM037.</title>
        <authorList>
            <person name="Kacar D."/>
            <person name="Galan B."/>
            <person name="Canedo L."/>
            <person name="Rodriguez P."/>
            <person name="de la Calle F."/>
            <person name="Garcia J.L."/>
        </authorList>
    </citation>
    <scope>NUCLEOTIDE SEQUENCE [LARGE SCALE GENOMIC DNA]</scope>
    <source>
        <strain evidence="1 2">PHM037</strain>
    </source>
</reference>
<organism evidence="1 2">
    <name type="scientific">Stappia indica</name>
    <dbReference type="NCBI Taxonomy" id="538381"/>
    <lineage>
        <taxon>Bacteria</taxon>
        <taxon>Pseudomonadati</taxon>
        <taxon>Pseudomonadota</taxon>
        <taxon>Alphaproteobacteria</taxon>
        <taxon>Hyphomicrobiales</taxon>
        <taxon>Stappiaceae</taxon>
        <taxon>Stappia</taxon>
    </lineage>
</organism>
<dbReference type="RefSeq" id="WP_158195620.1">
    <property type="nucleotide sequence ID" value="NZ_CP046908.1"/>
</dbReference>
<dbReference type="NCBIfam" id="TIGR01560">
    <property type="entry name" value="put_DNA_pack"/>
    <property type="match status" value="1"/>
</dbReference>
<proteinExistence type="predicted"/>
<dbReference type="NCBIfam" id="TIGR02215">
    <property type="entry name" value="phage_chp_gp8"/>
    <property type="match status" value="1"/>
</dbReference>
<dbReference type="KEGG" id="siw:GH266_21295"/>
<protein>
    <recommendedName>
        <fullName evidence="3">Phage gp6-like head-tail connector protein</fullName>
    </recommendedName>
</protein>
<evidence type="ECO:0008006" key="3">
    <source>
        <dbReference type="Google" id="ProtNLM"/>
    </source>
</evidence>
<sequence length="189" mass="20027">MTAIVTTPPALEPVTLEEARAQLRVTTSEEDALLGRLIAAARAQIELATRRALIAQGWRLYLDAWPPGRVVRLPVAPVASVEAVTVYDGDGLPVALDPADYRLEAATNPPRLKVKAGAPAGIKGFNGIEIDFTAGYGTEADAVPGPLRQAVLLLVAHWFEHREPGLDPAALGLPPAVASLAGSYRMVRL</sequence>
<dbReference type="InterPro" id="IPR021146">
    <property type="entry name" value="Phage_gp6-like_head-tail"/>
</dbReference>
<name>A0A857CCR0_9HYPH</name>
<dbReference type="AlphaFoldDB" id="A0A857CCR0"/>
<dbReference type="OrthoDB" id="8452228at2"/>
<dbReference type="Proteomes" id="UP000435648">
    <property type="component" value="Chromosome"/>
</dbReference>
<dbReference type="Pfam" id="PF05135">
    <property type="entry name" value="Phage_connect_1"/>
    <property type="match status" value="1"/>
</dbReference>